<dbReference type="Proteomes" id="UP000521943">
    <property type="component" value="Unassembled WGS sequence"/>
</dbReference>
<evidence type="ECO:0000313" key="1">
    <source>
        <dbReference type="EMBL" id="KAF6754517.1"/>
    </source>
</evidence>
<reference evidence="1 2" key="1">
    <citation type="submission" date="2020-07" db="EMBL/GenBank/DDBJ databases">
        <title>Comparative genomics of pyrophilous fungi reveals a link between fire events and developmental genes.</title>
        <authorList>
            <consortium name="DOE Joint Genome Institute"/>
            <person name="Steindorff A.S."/>
            <person name="Carver A."/>
            <person name="Calhoun S."/>
            <person name="Stillman K."/>
            <person name="Liu H."/>
            <person name="Lipzen A."/>
            <person name="Pangilinan J."/>
            <person name="Labutti K."/>
            <person name="Bruns T.D."/>
            <person name="Grigoriev I.V."/>
        </authorList>
    </citation>
    <scope>NUCLEOTIDE SEQUENCE [LARGE SCALE GENOMIC DNA]</scope>
    <source>
        <strain evidence="1 2">CBS 144469</strain>
    </source>
</reference>
<name>A0A8H6M7W9_9AGAR</name>
<keyword evidence="2" id="KW-1185">Reference proteome</keyword>
<dbReference type="AlphaFoldDB" id="A0A8H6M7W9"/>
<comment type="caution">
    <text evidence="1">The sequence shown here is derived from an EMBL/GenBank/DDBJ whole genome shotgun (WGS) entry which is preliminary data.</text>
</comment>
<dbReference type="EMBL" id="JACGCI010000034">
    <property type="protein sequence ID" value="KAF6754517.1"/>
    <property type="molecule type" value="Genomic_DNA"/>
</dbReference>
<organism evidence="1 2">
    <name type="scientific">Ephemerocybe angulata</name>
    <dbReference type="NCBI Taxonomy" id="980116"/>
    <lineage>
        <taxon>Eukaryota</taxon>
        <taxon>Fungi</taxon>
        <taxon>Dikarya</taxon>
        <taxon>Basidiomycota</taxon>
        <taxon>Agaricomycotina</taxon>
        <taxon>Agaricomycetes</taxon>
        <taxon>Agaricomycetidae</taxon>
        <taxon>Agaricales</taxon>
        <taxon>Agaricineae</taxon>
        <taxon>Psathyrellaceae</taxon>
        <taxon>Ephemerocybe</taxon>
    </lineage>
</organism>
<evidence type="ECO:0000313" key="2">
    <source>
        <dbReference type="Proteomes" id="UP000521943"/>
    </source>
</evidence>
<gene>
    <name evidence="1" type="ORF">DFP72DRAFT_1068542</name>
</gene>
<dbReference type="OrthoDB" id="2639744at2759"/>
<accession>A0A8H6M7W9</accession>
<sequence length="206" mass="23051">MPSPPLTSRSPNPRLCPWSAARSPRQTWFSFRRRMRSLGEIIPDSKPRRAVTFEWEGFSDGGVKVGNVFSPPVSKKQLVLKGGDDQVLKALTGKSLNVHITWPGYTPVTKRVSIVADGKPISREALLLNLCRALKDGMEGLKRAEQSEPGYLEYTLDARKSVTFRDVFISELVHCGGSDWRLQCWIPKPSSSNFHARQQAYPSPSL</sequence>
<protein>
    <submittedName>
        <fullName evidence="1">Uncharacterized protein</fullName>
    </submittedName>
</protein>
<proteinExistence type="predicted"/>